<dbReference type="Gene3D" id="3.20.10.10">
    <property type="entry name" value="D-amino Acid Aminotransferase, subunit A, domain 2"/>
    <property type="match status" value="1"/>
</dbReference>
<feature type="region of interest" description="Disordered" evidence="2">
    <location>
        <begin position="37"/>
        <end position="67"/>
    </location>
</feature>
<dbReference type="PANTHER" id="PTHR42743">
    <property type="entry name" value="AMINO-ACID AMINOTRANSFERASE"/>
    <property type="match status" value="1"/>
</dbReference>
<dbReference type="InterPro" id="IPR036038">
    <property type="entry name" value="Aminotransferase-like"/>
</dbReference>
<dbReference type="EMBL" id="HBHK01026725">
    <property type="protein sequence ID" value="CAD9706580.1"/>
    <property type="molecule type" value="Transcribed_RNA"/>
</dbReference>
<dbReference type="InterPro" id="IPR050571">
    <property type="entry name" value="Class-IV_PLP-Dep_Aminotrnsfr"/>
</dbReference>
<dbReference type="AlphaFoldDB" id="A0A7S2SQ79"/>
<evidence type="ECO:0000313" key="3">
    <source>
        <dbReference type="EMBL" id="CAD9706580.1"/>
    </source>
</evidence>
<dbReference type="PANTHER" id="PTHR42743:SF22">
    <property type="entry name" value="D-AMINO-ACID TRANSAMINASE, CHLOROPLASTIC"/>
    <property type="match status" value="1"/>
</dbReference>
<dbReference type="Pfam" id="PF01063">
    <property type="entry name" value="Aminotran_4"/>
    <property type="match status" value="1"/>
</dbReference>
<accession>A0A7S2SQ79</accession>
<comment type="similarity">
    <text evidence="1">Belongs to the class-IV pyridoxal-phosphate-dependent aminotransferase family.</text>
</comment>
<evidence type="ECO:0008006" key="4">
    <source>
        <dbReference type="Google" id="ProtNLM"/>
    </source>
</evidence>
<dbReference type="Gene3D" id="3.30.470.10">
    <property type="match status" value="1"/>
</dbReference>
<reference evidence="3" key="1">
    <citation type="submission" date="2021-01" db="EMBL/GenBank/DDBJ databases">
        <authorList>
            <person name="Corre E."/>
            <person name="Pelletier E."/>
            <person name="Niang G."/>
            <person name="Scheremetjew M."/>
            <person name="Finn R."/>
            <person name="Kale V."/>
            <person name="Holt S."/>
            <person name="Cochrane G."/>
            <person name="Meng A."/>
            <person name="Brown T."/>
            <person name="Cohen L."/>
        </authorList>
    </citation>
    <scope>NUCLEOTIDE SEQUENCE</scope>
    <source>
        <strain evidence="3">NY070348D</strain>
    </source>
</reference>
<dbReference type="InterPro" id="IPR001544">
    <property type="entry name" value="Aminotrans_IV"/>
</dbReference>
<dbReference type="InterPro" id="IPR043131">
    <property type="entry name" value="BCAT-like_N"/>
</dbReference>
<dbReference type="SUPFAM" id="SSF56752">
    <property type="entry name" value="D-aminoacid aminotransferase-like PLP-dependent enzymes"/>
    <property type="match status" value="1"/>
</dbReference>
<dbReference type="InterPro" id="IPR043132">
    <property type="entry name" value="BCAT-like_C"/>
</dbReference>
<evidence type="ECO:0000256" key="2">
    <source>
        <dbReference type="SAM" id="MobiDB-lite"/>
    </source>
</evidence>
<proteinExistence type="inferred from homology"/>
<name>A0A7S2SQ79_9STRA</name>
<gene>
    <name evidence="3" type="ORF">QSP1433_LOCUS16821</name>
</gene>
<dbReference type="GO" id="GO:0046394">
    <property type="term" value="P:carboxylic acid biosynthetic process"/>
    <property type="evidence" value="ECO:0007669"/>
    <property type="project" value="UniProtKB-ARBA"/>
</dbReference>
<dbReference type="CDD" id="cd00449">
    <property type="entry name" value="PLPDE_IV"/>
    <property type="match status" value="1"/>
</dbReference>
<dbReference type="GO" id="GO:0003824">
    <property type="term" value="F:catalytic activity"/>
    <property type="evidence" value="ECO:0007669"/>
    <property type="project" value="InterPro"/>
</dbReference>
<sequence>MSIRALLRRVPRRGHLCQTLLPRFQAPHAHLREMSNLTSSESMGDGGPSPGLKFCGKGGEDVGDGSGWEREVSVLDKEEGWRRMSARLPEANVHGPNKIYSMYSSVLGGVVTDPSLFVVPIDDHIFHRGHGIFDTLNISDGNVYGLDFHLDRLMSGAKLARIDLSKAKFLGCTSDEREQKARLRAILLRTVAASGQRNHVFCRYWLSVGRGDFNITPTRCIGGCVFYVVVHERLAPKNQEESDKGFTIRENTVSIPFKDKLLATIKSTNYLVNALCAQEAQEKTGTGTSQGLQLDENGNLAEFAIGAVAIVDKNGVIRSPKQDRILPSTTLNRAFELVQENLIPQGLVTGVEFSDITKEEAYMAKEMLAFGGGTIRAVVELDKKTIGDGTPGPVAMALRGLLTKELKESEFVDEIPYI</sequence>
<protein>
    <recommendedName>
        <fullName evidence="4">Branched-chain amino acid aminotransferase</fullName>
    </recommendedName>
</protein>
<evidence type="ECO:0000256" key="1">
    <source>
        <dbReference type="ARBA" id="ARBA00009320"/>
    </source>
</evidence>
<organism evidence="3">
    <name type="scientific">Mucochytrium quahogii</name>
    <dbReference type="NCBI Taxonomy" id="96639"/>
    <lineage>
        <taxon>Eukaryota</taxon>
        <taxon>Sar</taxon>
        <taxon>Stramenopiles</taxon>
        <taxon>Bigyra</taxon>
        <taxon>Labyrinthulomycetes</taxon>
        <taxon>Thraustochytrida</taxon>
        <taxon>Thraustochytriidae</taxon>
        <taxon>Mucochytrium</taxon>
    </lineage>
</organism>